<evidence type="ECO:0000313" key="2">
    <source>
        <dbReference type="EMBL" id="PRY00457.1"/>
    </source>
</evidence>
<dbReference type="CDD" id="cd20292">
    <property type="entry name" value="cupin_QdtA-like"/>
    <property type="match status" value="1"/>
</dbReference>
<dbReference type="InterPro" id="IPR011051">
    <property type="entry name" value="RmlC_Cupin_sf"/>
</dbReference>
<dbReference type="RefSeq" id="WP_106241827.1">
    <property type="nucleotide sequence ID" value="NZ_PVZC01000002.1"/>
</dbReference>
<comment type="caution">
    <text evidence="2">The sequence shown here is derived from an EMBL/GenBank/DDBJ whole genome shotgun (WGS) entry which is preliminary data.</text>
</comment>
<dbReference type="OrthoDB" id="2643438at2"/>
<gene>
    <name evidence="2" type="ORF">CLV72_10288</name>
</gene>
<reference evidence="2 3" key="1">
    <citation type="submission" date="2018-03" db="EMBL/GenBank/DDBJ databases">
        <title>Genomic Encyclopedia of Archaeal and Bacterial Type Strains, Phase II (KMG-II): from individual species to whole genera.</title>
        <authorList>
            <person name="Goeker M."/>
        </authorList>
    </citation>
    <scope>NUCLEOTIDE SEQUENCE [LARGE SCALE GENOMIC DNA]</scope>
    <source>
        <strain evidence="2 3">DSM 45601</strain>
    </source>
</reference>
<organism evidence="2 3">
    <name type="scientific">Allonocardiopsis opalescens</name>
    <dbReference type="NCBI Taxonomy" id="1144618"/>
    <lineage>
        <taxon>Bacteria</taxon>
        <taxon>Bacillati</taxon>
        <taxon>Actinomycetota</taxon>
        <taxon>Actinomycetes</taxon>
        <taxon>Streptosporangiales</taxon>
        <taxon>Allonocardiopsis</taxon>
    </lineage>
</organism>
<dbReference type="Gene3D" id="2.60.120.10">
    <property type="entry name" value="Jelly Rolls"/>
    <property type="match status" value="1"/>
</dbReference>
<dbReference type="Proteomes" id="UP000237846">
    <property type="component" value="Unassembled WGS sequence"/>
</dbReference>
<dbReference type="Pfam" id="PF05523">
    <property type="entry name" value="FdtA"/>
    <property type="match status" value="1"/>
</dbReference>
<accession>A0A2T0Q9E3</accession>
<name>A0A2T0Q9E3_9ACTN</name>
<sequence>MSAGPRRPPGTAAEPTRLVELREHADARGGLAVVETGTDVPFPIERVYYLYGIPQGAERGGHGHRELRQLMIAVHGRLRVTVDDGYRQASYELDRPGLGLYIGPMIWRRLTHFSPGAVAVVLASAHYDENDYFREYTEFARAVRERPS</sequence>
<evidence type="ECO:0000259" key="1">
    <source>
        <dbReference type="Pfam" id="PF05523"/>
    </source>
</evidence>
<feature type="domain" description="Sugar 3,4-ketoisomerase QdtA cupin" evidence="1">
    <location>
        <begin position="16"/>
        <end position="143"/>
    </location>
</feature>
<protein>
    <submittedName>
        <fullName evidence="2">WxcM-like protein</fullName>
    </submittedName>
</protein>
<dbReference type="AlphaFoldDB" id="A0A2T0Q9E3"/>
<evidence type="ECO:0000313" key="3">
    <source>
        <dbReference type="Proteomes" id="UP000237846"/>
    </source>
</evidence>
<dbReference type="EMBL" id="PVZC01000002">
    <property type="protein sequence ID" value="PRY00457.1"/>
    <property type="molecule type" value="Genomic_DNA"/>
</dbReference>
<dbReference type="InterPro" id="IPR008894">
    <property type="entry name" value="QdtA_cupin_dom"/>
</dbReference>
<proteinExistence type="predicted"/>
<dbReference type="SUPFAM" id="SSF51182">
    <property type="entry name" value="RmlC-like cupins"/>
    <property type="match status" value="1"/>
</dbReference>
<dbReference type="InterPro" id="IPR014710">
    <property type="entry name" value="RmlC-like_jellyroll"/>
</dbReference>
<keyword evidence="3" id="KW-1185">Reference proteome</keyword>